<dbReference type="GO" id="GO:0031460">
    <property type="term" value="P:glycine betaine transport"/>
    <property type="evidence" value="ECO:0007669"/>
    <property type="project" value="UniProtKB-ARBA"/>
</dbReference>
<evidence type="ECO:0000256" key="2">
    <source>
        <dbReference type="ARBA" id="ARBA00022448"/>
    </source>
</evidence>
<dbReference type="Pfam" id="PF00528">
    <property type="entry name" value="BPD_transp_1"/>
    <property type="match status" value="1"/>
</dbReference>
<dbReference type="InterPro" id="IPR000515">
    <property type="entry name" value="MetI-like"/>
</dbReference>
<dbReference type="InterPro" id="IPR051204">
    <property type="entry name" value="ABC_transp_perm/SBD"/>
</dbReference>
<evidence type="ECO:0000256" key="6">
    <source>
        <dbReference type="ARBA" id="ARBA00035642"/>
    </source>
</evidence>
<dbReference type="InterPro" id="IPR035906">
    <property type="entry name" value="MetI-like_sf"/>
</dbReference>
<dbReference type="PANTHER" id="PTHR30177:SF4">
    <property type="entry name" value="OSMOPROTECTANT IMPORT PERMEASE PROTEIN OSMW"/>
    <property type="match status" value="1"/>
</dbReference>
<reference evidence="10 11" key="1">
    <citation type="submission" date="2019-11" db="EMBL/GenBank/DDBJ databases">
        <title>Type strains purchased from KCTC, JCM and DSMZ.</title>
        <authorList>
            <person name="Lu H."/>
        </authorList>
    </citation>
    <scope>NUCLEOTIDE SEQUENCE [LARGE SCALE GENOMIC DNA]</scope>
    <source>
        <strain evidence="10 11">JCM 31587</strain>
    </source>
</reference>
<feature type="transmembrane region" description="Helical" evidence="8">
    <location>
        <begin position="504"/>
        <end position="523"/>
    </location>
</feature>
<comment type="caution">
    <text evidence="10">The sequence shown here is derived from an EMBL/GenBank/DDBJ whole genome shotgun (WGS) entry which is preliminary data.</text>
</comment>
<evidence type="ECO:0000256" key="5">
    <source>
        <dbReference type="ARBA" id="ARBA00023136"/>
    </source>
</evidence>
<evidence type="ECO:0000259" key="9">
    <source>
        <dbReference type="PROSITE" id="PS50928"/>
    </source>
</evidence>
<evidence type="ECO:0000256" key="4">
    <source>
        <dbReference type="ARBA" id="ARBA00022989"/>
    </source>
</evidence>
<dbReference type="GO" id="GO:0022857">
    <property type="term" value="F:transmembrane transporter activity"/>
    <property type="evidence" value="ECO:0007669"/>
    <property type="project" value="InterPro"/>
</dbReference>
<dbReference type="Proteomes" id="UP000472320">
    <property type="component" value="Unassembled WGS sequence"/>
</dbReference>
<dbReference type="SUPFAM" id="SSF53850">
    <property type="entry name" value="Periplasmic binding protein-like II"/>
    <property type="match status" value="1"/>
</dbReference>
<feature type="transmembrane region" description="Helical" evidence="8">
    <location>
        <begin position="458"/>
        <end position="484"/>
    </location>
</feature>
<accession>A0A6L6QQ17</accession>
<evidence type="ECO:0000313" key="11">
    <source>
        <dbReference type="Proteomes" id="UP000472320"/>
    </source>
</evidence>
<evidence type="ECO:0000256" key="8">
    <source>
        <dbReference type="RuleBase" id="RU363032"/>
    </source>
</evidence>
<dbReference type="PROSITE" id="PS50928">
    <property type="entry name" value="ABC_TM1"/>
    <property type="match status" value="1"/>
</dbReference>
<evidence type="ECO:0000256" key="1">
    <source>
        <dbReference type="ARBA" id="ARBA00004651"/>
    </source>
</evidence>
<dbReference type="EMBL" id="WNKX01000038">
    <property type="protein sequence ID" value="MTW14275.1"/>
    <property type="molecule type" value="Genomic_DNA"/>
</dbReference>
<keyword evidence="5 8" id="KW-0472">Membrane</keyword>
<evidence type="ECO:0000256" key="7">
    <source>
        <dbReference type="ARBA" id="ARBA00035652"/>
    </source>
</evidence>
<comment type="subcellular location">
    <subcellularLocation>
        <location evidence="1 8">Cell membrane</location>
        <topology evidence="1 8">Multi-pass membrane protein</topology>
    </subcellularLocation>
</comment>
<name>A0A6L6QQ17_9BURK</name>
<dbReference type="Pfam" id="PF04069">
    <property type="entry name" value="OpuAC"/>
    <property type="match status" value="1"/>
</dbReference>
<protein>
    <submittedName>
        <fullName evidence="10">ABC transporter permease subunit</fullName>
    </submittedName>
</protein>
<comment type="similarity">
    <text evidence="7">In the N-terminal section; belongs to the binding-protein-dependent transport system permease family.</text>
</comment>
<feature type="transmembrane region" description="Helical" evidence="8">
    <location>
        <begin position="404"/>
        <end position="422"/>
    </location>
</feature>
<dbReference type="Gene3D" id="3.40.190.10">
    <property type="entry name" value="Periplasmic binding protein-like II"/>
    <property type="match status" value="1"/>
</dbReference>
<dbReference type="Gene3D" id="1.10.3720.10">
    <property type="entry name" value="MetI-like"/>
    <property type="match status" value="1"/>
</dbReference>
<sequence length="544" mass="56422">MLAAGLAHGAAPDGVLRVGSKRFTESYILGELLTQTAAPHARVEHKQGLGNTAIVLAALKSGSIDVYPEYTGTIGLEILKHAQPVTLEQMQRELASQGLGIAVPLGFNNTYALAVRGESGAPRKLGDLSAQGGLRYGLSHEFIGRADGWPGLAQRYGINATPRGLDHGIAYEALAQKQVDVIDIYSTDAKIGQYGLRVLEDDQAYFPRYDAVLLYRLDAAQRFPAAWQALRTLQGRISAGDMIAMNAAAELHGQTFPAIAHNWLARHPAALAGATAPPASASAEDIAAAASSGAAARTEPGASAPAASAANAVAPRPQAGTASPPGSATLWQRLFAGDFWQLTRQHVLLVALSVALASALGIPLGILAAYRPKLREPVMAAAGILQTIPSLALLAMLIPLLGTIGTLPALCALFVYALLPIIRNTCTGISGIPQGLKQAAQALGLRPMQRLMEIELPLAAPVILAGVKTAAVMSVGTATIAAFIGAGGYGERITTGLALNDNNLMLAGALPAAVLALLTQGLFEWMEKGFKASAAARAPAQLRA</sequence>
<feature type="transmembrane region" description="Helical" evidence="8">
    <location>
        <begin position="347"/>
        <end position="370"/>
    </location>
</feature>
<keyword evidence="11" id="KW-1185">Reference proteome</keyword>
<dbReference type="CDD" id="cd06261">
    <property type="entry name" value="TM_PBP2"/>
    <property type="match status" value="1"/>
</dbReference>
<dbReference type="SUPFAM" id="SSF161098">
    <property type="entry name" value="MetI-like"/>
    <property type="match status" value="1"/>
</dbReference>
<gene>
    <name evidence="10" type="ORF">GM658_27030</name>
</gene>
<keyword evidence="4 8" id="KW-1133">Transmembrane helix</keyword>
<proteinExistence type="inferred from homology"/>
<dbReference type="Gene3D" id="3.40.190.120">
    <property type="entry name" value="Osmoprotection protein (prox), domain 2"/>
    <property type="match status" value="1"/>
</dbReference>
<dbReference type="PANTHER" id="PTHR30177">
    <property type="entry name" value="GLYCINE BETAINE/L-PROLINE TRANSPORT SYSTEM PERMEASE PROTEIN PROW"/>
    <property type="match status" value="1"/>
</dbReference>
<comment type="similarity">
    <text evidence="6">In the C-terminal section; belongs to the OsmX family.</text>
</comment>
<feature type="domain" description="ABC transmembrane type-1" evidence="9">
    <location>
        <begin position="343"/>
        <end position="523"/>
    </location>
</feature>
<dbReference type="OrthoDB" id="9781705at2"/>
<dbReference type="GO" id="GO:0043190">
    <property type="term" value="C:ATP-binding cassette (ABC) transporter complex"/>
    <property type="evidence" value="ECO:0007669"/>
    <property type="project" value="InterPro"/>
</dbReference>
<evidence type="ECO:0000313" key="10">
    <source>
        <dbReference type="EMBL" id="MTW14275.1"/>
    </source>
</evidence>
<evidence type="ECO:0000256" key="3">
    <source>
        <dbReference type="ARBA" id="ARBA00022692"/>
    </source>
</evidence>
<dbReference type="InterPro" id="IPR007210">
    <property type="entry name" value="ABC_Gly_betaine_transp_sub-bd"/>
</dbReference>
<dbReference type="FunFam" id="1.10.3720.10:FF:000001">
    <property type="entry name" value="Glycine betaine ABC transporter, permease"/>
    <property type="match status" value="1"/>
</dbReference>
<organism evidence="10 11">
    <name type="scientific">Massilia eburnea</name>
    <dbReference type="NCBI Taxonomy" id="1776165"/>
    <lineage>
        <taxon>Bacteria</taxon>
        <taxon>Pseudomonadati</taxon>
        <taxon>Pseudomonadota</taxon>
        <taxon>Betaproteobacteria</taxon>
        <taxon>Burkholderiales</taxon>
        <taxon>Oxalobacteraceae</taxon>
        <taxon>Telluria group</taxon>
        <taxon>Massilia</taxon>
    </lineage>
</organism>
<dbReference type="AlphaFoldDB" id="A0A6L6QQ17"/>
<feature type="transmembrane region" description="Helical" evidence="8">
    <location>
        <begin position="377"/>
        <end position="398"/>
    </location>
</feature>
<keyword evidence="2 8" id="KW-0813">Transport</keyword>
<keyword evidence="3 8" id="KW-0812">Transmembrane</keyword>
<comment type="similarity">
    <text evidence="8">Belongs to the binding-protein-dependent transport system permease family.</text>
</comment>